<dbReference type="PANTHER" id="PTHR31321">
    <property type="entry name" value="ACYL-COA THIOESTER HYDROLASE YBHC-RELATED"/>
    <property type="match status" value="1"/>
</dbReference>
<evidence type="ECO:0000256" key="5">
    <source>
        <dbReference type="ARBA" id="ARBA00023085"/>
    </source>
</evidence>
<dbReference type="EMBL" id="FMWP01000048">
    <property type="protein sequence ID" value="SCZ93811.1"/>
    <property type="molecule type" value="Genomic_DNA"/>
</dbReference>
<evidence type="ECO:0000313" key="10">
    <source>
        <dbReference type="Proteomes" id="UP000249723"/>
    </source>
</evidence>
<dbReference type="GO" id="GO:0045490">
    <property type="term" value="P:pectin catabolic process"/>
    <property type="evidence" value="ECO:0007669"/>
    <property type="project" value="UniProtKB-UniPathway"/>
</dbReference>
<dbReference type="UniPathway" id="UPA00545">
    <property type="reaction ID" value="UER00823"/>
</dbReference>
<evidence type="ECO:0000256" key="3">
    <source>
        <dbReference type="ARBA" id="ARBA00013229"/>
    </source>
</evidence>
<gene>
    <name evidence="9" type="ORF">BZ3500_MVSOF-1268-A1-R1_CHR6-3G08900</name>
</gene>
<accession>A0A2X0L4Z0</accession>
<dbReference type="AlphaFoldDB" id="A0A2X0L4Z0"/>
<evidence type="ECO:0000313" key="9">
    <source>
        <dbReference type="EMBL" id="SCZ93811.1"/>
    </source>
</evidence>
<comment type="pathway">
    <text evidence="1">Glycan metabolism; pectin degradation; 2-dehydro-3-deoxy-D-gluconate from pectin: step 1/5.</text>
</comment>
<dbReference type="Proteomes" id="UP000249723">
    <property type="component" value="Unassembled WGS sequence"/>
</dbReference>
<organism evidence="9 10">
    <name type="scientific">Microbotryum saponariae</name>
    <dbReference type="NCBI Taxonomy" id="289078"/>
    <lineage>
        <taxon>Eukaryota</taxon>
        <taxon>Fungi</taxon>
        <taxon>Dikarya</taxon>
        <taxon>Basidiomycota</taxon>
        <taxon>Pucciniomycotina</taxon>
        <taxon>Microbotryomycetes</taxon>
        <taxon>Microbotryales</taxon>
        <taxon>Microbotryaceae</taxon>
        <taxon>Microbotryum</taxon>
    </lineage>
</organism>
<keyword evidence="7" id="KW-0732">Signal</keyword>
<evidence type="ECO:0000256" key="6">
    <source>
        <dbReference type="SAM" id="MobiDB-lite"/>
    </source>
</evidence>
<dbReference type="SUPFAM" id="SSF51126">
    <property type="entry name" value="Pectin lyase-like"/>
    <property type="match status" value="1"/>
</dbReference>
<feature type="chain" id="PRO_5030060150" description="pectinesterase" evidence="7">
    <location>
        <begin position="36"/>
        <end position="508"/>
    </location>
</feature>
<dbReference type="GO" id="GO:0042545">
    <property type="term" value="P:cell wall modification"/>
    <property type="evidence" value="ECO:0007669"/>
    <property type="project" value="InterPro"/>
</dbReference>
<name>A0A2X0L4Z0_9BASI</name>
<dbReference type="InterPro" id="IPR012334">
    <property type="entry name" value="Pectin_lyas_fold"/>
</dbReference>
<dbReference type="STRING" id="289078.A0A2X0L4Z0"/>
<protein>
    <recommendedName>
        <fullName evidence="3">pectinesterase</fullName>
        <ecNumber evidence="3">3.1.1.11</ecNumber>
    </recommendedName>
</protein>
<feature type="compositionally biased region" description="Low complexity" evidence="6">
    <location>
        <begin position="457"/>
        <end position="473"/>
    </location>
</feature>
<evidence type="ECO:0000256" key="4">
    <source>
        <dbReference type="ARBA" id="ARBA00022801"/>
    </source>
</evidence>
<evidence type="ECO:0000259" key="8">
    <source>
        <dbReference type="Pfam" id="PF01095"/>
    </source>
</evidence>
<dbReference type="InterPro" id="IPR000070">
    <property type="entry name" value="Pectinesterase_cat"/>
</dbReference>
<dbReference type="Pfam" id="PF01095">
    <property type="entry name" value="Pectinesterase"/>
    <property type="match status" value="1"/>
</dbReference>
<keyword evidence="5" id="KW-0063">Aspartyl esterase</keyword>
<reference evidence="10" key="1">
    <citation type="submission" date="2016-10" db="EMBL/GenBank/DDBJ databases">
        <authorList>
            <person name="Jeantristanb JTB J.-T."/>
            <person name="Ricardo R."/>
        </authorList>
    </citation>
    <scope>NUCLEOTIDE SEQUENCE [LARGE SCALE GENOMIC DNA]</scope>
</reference>
<feature type="compositionally biased region" description="Basic residues" evidence="6">
    <location>
        <begin position="484"/>
        <end position="508"/>
    </location>
</feature>
<sequence length="508" mass="54584">MVQVHHRQVHHRPTRIQRLFCWVFVSQLASLSAFAALDPAKREACQVFTTSPDLSKCPDGTIYVSARDPRAKFRTIQQALDSLRATAAKTPATILIAAGQYQEQLFVDGFGSITLLGQITTSRSSYAGNTVEITHNRALQKSDGYNNWVTATLWVNRCTDFKSYNVKVSQTAPSGIALAVAVMLSSASFYANVMEGHQDTMFFGPGHTRGYLYGCRVSGKVDFMYGWAVVMVKSSQLVLAGQGTAFTAWRGGESPKSGLAVARPWNDKARMMIFNCYLGPAVKSTVFAPWSPSGDTRLSRNVFLAEYESQGPGSLGKRKLVTSGNGNVDTEHLSYVLDEKSAAPYFPLGAIFTDGIAWIDSNFDVKAGHLASGGGRGSSTPGALAAAPALAASLPPVPAASKHWPAPSGGKGTPLTKQDPKKTTHDPKKTEHDHDPTKQKSKHHSDPKSKRKKKTTSTKPQVGSGAGASSSHVSGGGPSLASLPKKRGHGSGGHHHHHHPRHGRKHHH</sequence>
<evidence type="ECO:0000256" key="7">
    <source>
        <dbReference type="SAM" id="SignalP"/>
    </source>
</evidence>
<evidence type="ECO:0000256" key="2">
    <source>
        <dbReference type="ARBA" id="ARBA00008891"/>
    </source>
</evidence>
<comment type="similarity">
    <text evidence="2">Belongs to the pectinesterase family.</text>
</comment>
<dbReference type="OrthoDB" id="2019149at2759"/>
<proteinExistence type="inferred from homology"/>
<dbReference type="PANTHER" id="PTHR31321:SF137">
    <property type="entry name" value="PECTIN METHYL ESTERASE (EUROFUNG)"/>
    <property type="match status" value="1"/>
</dbReference>
<feature type="signal peptide" evidence="7">
    <location>
        <begin position="1"/>
        <end position="35"/>
    </location>
</feature>
<keyword evidence="4" id="KW-0378">Hydrolase</keyword>
<dbReference type="GO" id="GO:0030599">
    <property type="term" value="F:pectinesterase activity"/>
    <property type="evidence" value="ECO:0007669"/>
    <property type="project" value="UniProtKB-EC"/>
</dbReference>
<keyword evidence="10" id="KW-1185">Reference proteome</keyword>
<feature type="compositionally biased region" description="Basic and acidic residues" evidence="6">
    <location>
        <begin position="418"/>
        <end position="448"/>
    </location>
</feature>
<dbReference type="Gene3D" id="2.160.20.10">
    <property type="entry name" value="Single-stranded right-handed beta-helix, Pectin lyase-like"/>
    <property type="match status" value="1"/>
</dbReference>
<feature type="region of interest" description="Disordered" evidence="6">
    <location>
        <begin position="396"/>
        <end position="508"/>
    </location>
</feature>
<dbReference type="EC" id="3.1.1.11" evidence="3"/>
<evidence type="ECO:0000256" key="1">
    <source>
        <dbReference type="ARBA" id="ARBA00005184"/>
    </source>
</evidence>
<feature type="domain" description="Pectinesterase catalytic" evidence="8">
    <location>
        <begin position="64"/>
        <end position="238"/>
    </location>
</feature>
<dbReference type="InterPro" id="IPR011050">
    <property type="entry name" value="Pectin_lyase_fold/virulence"/>
</dbReference>